<dbReference type="Pfam" id="PF13434">
    <property type="entry name" value="Lys_Orn_oxgnase"/>
    <property type="match status" value="1"/>
</dbReference>
<keyword evidence="17" id="KW-1185">Reference proteome</keyword>
<evidence type="ECO:0000256" key="14">
    <source>
        <dbReference type="ARBA" id="ARBA00032738"/>
    </source>
</evidence>
<keyword evidence="6" id="KW-0285">Flavoprotein</keyword>
<keyword evidence="9" id="KW-0560">Oxidoreductase</keyword>
<dbReference type="InterPro" id="IPR036188">
    <property type="entry name" value="FAD/NAD-bd_sf"/>
</dbReference>
<dbReference type="eggNOG" id="COG3486">
    <property type="taxonomic scope" value="Bacteria"/>
</dbReference>
<evidence type="ECO:0000313" key="17">
    <source>
        <dbReference type="Proteomes" id="UP000004816"/>
    </source>
</evidence>
<dbReference type="HOGENOM" id="CLU_052650_0_0_11"/>
<proteinExistence type="inferred from homology"/>
<evidence type="ECO:0000256" key="7">
    <source>
        <dbReference type="ARBA" id="ARBA00022827"/>
    </source>
</evidence>
<evidence type="ECO:0000256" key="3">
    <source>
        <dbReference type="ARBA" id="ARBA00007588"/>
    </source>
</evidence>
<evidence type="ECO:0000256" key="4">
    <source>
        <dbReference type="ARBA" id="ARBA00013076"/>
    </source>
</evidence>
<dbReference type="GO" id="GO:0047091">
    <property type="term" value="F:L-lysine 6-monooxygenase (NADPH) activity"/>
    <property type="evidence" value="ECO:0007669"/>
    <property type="project" value="UniProtKB-EC"/>
</dbReference>
<keyword evidence="7" id="KW-0274">FAD</keyword>
<dbReference type="PANTHER" id="PTHR42802">
    <property type="entry name" value="MONOOXYGENASE"/>
    <property type="match status" value="1"/>
</dbReference>
<dbReference type="RefSeq" id="WP_007467408.1">
    <property type="nucleotide sequence ID" value="NZ_KI391954.1"/>
</dbReference>
<evidence type="ECO:0000256" key="2">
    <source>
        <dbReference type="ARBA" id="ARBA00005102"/>
    </source>
</evidence>
<dbReference type="SUPFAM" id="SSF51905">
    <property type="entry name" value="FAD/NAD(P)-binding domain"/>
    <property type="match status" value="1"/>
</dbReference>
<dbReference type="PANTHER" id="PTHR42802:SF1">
    <property type="entry name" value="L-ORNITHINE N(5)-MONOOXYGENASE"/>
    <property type="match status" value="1"/>
</dbReference>
<comment type="caution">
    <text evidence="16">The sequence shown here is derived from an EMBL/GenBank/DDBJ whole genome shotgun (WGS) entry which is preliminary data.</text>
</comment>
<organism evidence="16 17">
    <name type="scientific">Segniliparus rugosus (strain ATCC BAA-974 / DSM 45345 / CCUG 50838 / CIP 108380 / JCM 13579 / CDC 945)</name>
    <dbReference type="NCBI Taxonomy" id="679197"/>
    <lineage>
        <taxon>Bacteria</taxon>
        <taxon>Bacillati</taxon>
        <taxon>Actinomycetota</taxon>
        <taxon>Actinomycetes</taxon>
        <taxon>Mycobacteriales</taxon>
        <taxon>Segniliparaceae</taxon>
        <taxon>Segniliparus</taxon>
    </lineage>
</organism>
<dbReference type="EC" id="1.14.13.59" evidence="4"/>
<dbReference type="InterPro" id="IPR036291">
    <property type="entry name" value="NAD(P)-bd_dom_sf"/>
</dbReference>
<reference evidence="16 17" key="1">
    <citation type="journal article" date="2011" name="Stand. Genomic Sci.">
        <title>High quality draft genome sequence of Segniliparus rugosus CDC 945(T)= (ATCC BAA-974(T)).</title>
        <authorList>
            <person name="Earl A.M."/>
            <person name="Desjardins C.A."/>
            <person name="Fitzgerald M.G."/>
            <person name="Arachchi H.M."/>
            <person name="Zeng Q."/>
            <person name="Mehta T."/>
            <person name="Griggs A."/>
            <person name="Birren B.W."/>
            <person name="Toney N.C."/>
            <person name="Carr J."/>
            <person name="Posey J."/>
            <person name="Butler W.R."/>
        </authorList>
    </citation>
    <scope>NUCLEOTIDE SEQUENCE [LARGE SCALE GENOMIC DNA]</scope>
    <source>
        <strain evidence="17">ATCC BAA-974 / DSM 45345 / CCUG 50838 / CIP 108380 / JCM 13579 / CDC 945</strain>
    </source>
</reference>
<evidence type="ECO:0000256" key="1">
    <source>
        <dbReference type="ARBA" id="ARBA00001974"/>
    </source>
</evidence>
<evidence type="ECO:0000256" key="12">
    <source>
        <dbReference type="ARBA" id="ARBA00031158"/>
    </source>
</evidence>
<dbReference type="Proteomes" id="UP000004816">
    <property type="component" value="Unassembled WGS sequence"/>
</dbReference>
<evidence type="ECO:0000256" key="9">
    <source>
        <dbReference type="ARBA" id="ARBA00023002"/>
    </source>
</evidence>
<dbReference type="AlphaFoldDB" id="E5XLT0"/>
<evidence type="ECO:0000256" key="11">
    <source>
        <dbReference type="ARBA" id="ARBA00029939"/>
    </source>
</evidence>
<evidence type="ECO:0000256" key="10">
    <source>
        <dbReference type="ARBA" id="ARBA00023033"/>
    </source>
</evidence>
<dbReference type="EMBL" id="ACZI02000003">
    <property type="protein sequence ID" value="EFV14692.1"/>
    <property type="molecule type" value="Genomic_DNA"/>
</dbReference>
<dbReference type="STRING" id="679197.HMPREF9336_00449"/>
<dbReference type="SUPFAM" id="SSF51735">
    <property type="entry name" value="NAD(P)-binding Rossmann-fold domains"/>
    <property type="match status" value="1"/>
</dbReference>
<dbReference type="Gene3D" id="3.50.50.60">
    <property type="entry name" value="FAD/NAD(P)-binding domain"/>
    <property type="match status" value="1"/>
</dbReference>
<dbReference type="InterPro" id="IPR025700">
    <property type="entry name" value="Lys/Orn_oxygenase"/>
</dbReference>
<gene>
    <name evidence="16" type="ORF">HMPREF9336_00449</name>
</gene>
<comment type="cofactor">
    <cofactor evidence="1">
        <name>FAD</name>
        <dbReference type="ChEBI" id="CHEBI:57692"/>
    </cofactor>
</comment>
<evidence type="ECO:0000256" key="13">
    <source>
        <dbReference type="ARBA" id="ARBA00032493"/>
    </source>
</evidence>
<dbReference type="GO" id="GO:0006879">
    <property type="term" value="P:intracellular iron ion homeostasis"/>
    <property type="evidence" value="ECO:0007669"/>
    <property type="project" value="TreeGrafter"/>
</dbReference>
<evidence type="ECO:0000256" key="15">
    <source>
        <dbReference type="ARBA" id="ARBA00048407"/>
    </source>
</evidence>
<keyword evidence="8" id="KW-0521">NADP</keyword>
<name>E5XLT0_SEGRC</name>
<comment type="catalytic activity">
    <reaction evidence="15">
        <text>L-lysine + NADPH + O2 = N(6)-hydroxy-L-lysine + NADP(+) + H2O</text>
        <dbReference type="Rhea" id="RHEA:23228"/>
        <dbReference type="ChEBI" id="CHEBI:15377"/>
        <dbReference type="ChEBI" id="CHEBI:15379"/>
        <dbReference type="ChEBI" id="CHEBI:32551"/>
        <dbReference type="ChEBI" id="CHEBI:57783"/>
        <dbReference type="ChEBI" id="CHEBI:57820"/>
        <dbReference type="ChEBI" id="CHEBI:58349"/>
        <dbReference type="EC" id="1.14.13.59"/>
    </reaction>
</comment>
<evidence type="ECO:0000256" key="6">
    <source>
        <dbReference type="ARBA" id="ARBA00022630"/>
    </source>
</evidence>
<accession>E5XLT0</accession>
<comment type="pathway">
    <text evidence="2">Siderophore biosynthesis; mycobactin biosynthesis.</text>
</comment>
<keyword evidence="10" id="KW-0503">Monooxygenase</keyword>
<evidence type="ECO:0000256" key="5">
    <source>
        <dbReference type="ARBA" id="ARBA00016406"/>
    </source>
</evidence>
<evidence type="ECO:0000256" key="8">
    <source>
        <dbReference type="ARBA" id="ARBA00022857"/>
    </source>
</evidence>
<evidence type="ECO:0000313" key="16">
    <source>
        <dbReference type="EMBL" id="EFV14692.1"/>
    </source>
</evidence>
<comment type="similarity">
    <text evidence="3">Belongs to the lysine N(6)-hydroxylase/L-ornithine N(5)-oxygenase family.</text>
</comment>
<protein>
    <recommendedName>
        <fullName evidence="5">L-lysine N6-monooxygenase MbtG</fullName>
        <ecNumber evidence="4">1.14.13.59</ecNumber>
    </recommendedName>
    <alternativeName>
        <fullName evidence="14">Lysine 6-N-hydroxylase</fullName>
    </alternativeName>
    <alternativeName>
        <fullName evidence="13">Lysine N6-hydroxylase</fullName>
    </alternativeName>
    <alternativeName>
        <fullName evidence="11">Lysine-N-oxygenase</fullName>
    </alternativeName>
    <alternativeName>
        <fullName evidence="12">Mycobactin synthase protein G</fullName>
    </alternativeName>
</protein>
<dbReference type="OrthoDB" id="9149460at2"/>
<sequence>MTTLAIVGAGPKAVAVAVKARVMRELGLPAPDVVAVESRSVGAHWTADGGWTDGQQRLGTSPEKDLGFPYRPDLADAMLRYSWQAYLVSQGGFADWVDRGKPNPKHRTWADYLRWAARKAELRVVTDTVTSIGCEDGKWRVRGEQTVLADALMLTGPGSAERSLLPGCPQVLSVARFWQLVLRRELPESFRVAVIGGGETAAAVVNELVEHREIGVVTVVSPNPTVYTRGESYFENTMYSDPSKWMALSLAERQELIRRTDRGVFSAHVQTELLRDDRVSHMRGRVGYAAQNGGRVDLAIRNPGRPDATHTFDLVVDAIGVRPLWFFDVFAQEALDRVELAVGWPITQESLEASIGHDMSVSGLEPKLFLPNLAGPAQGPGFPNLSSLGLLSDRVLGGLIEGAEAPGASRAAAFSG</sequence>